<name>A0A330L7Q6_9BACT</name>
<keyword evidence="2" id="KW-1185">Reference proteome</keyword>
<protein>
    <submittedName>
        <fullName evidence="1">Uncharacterized protein</fullName>
    </submittedName>
</protein>
<evidence type="ECO:0000313" key="1">
    <source>
        <dbReference type="EMBL" id="SPP65281.1"/>
    </source>
</evidence>
<dbReference type="Proteomes" id="UP000248168">
    <property type="component" value="Unassembled WGS sequence"/>
</dbReference>
<dbReference type="InterPro" id="IPR006530">
    <property type="entry name" value="YD"/>
</dbReference>
<dbReference type="NCBIfam" id="TIGR01643">
    <property type="entry name" value="YD_repeat_2x"/>
    <property type="match status" value="1"/>
</dbReference>
<reference evidence="2" key="1">
    <citation type="submission" date="2018-04" db="EMBL/GenBank/DDBJ databases">
        <authorList>
            <person name="Lucker S."/>
            <person name="Sakoula D."/>
        </authorList>
    </citation>
    <scope>NUCLEOTIDE SEQUENCE [LARGE SCALE GENOMIC DNA]</scope>
</reference>
<dbReference type="AlphaFoldDB" id="A0A330L7Q6"/>
<organism evidence="1 2">
    <name type="scientific">Nitrospira lenta</name>
    <dbReference type="NCBI Taxonomy" id="1436998"/>
    <lineage>
        <taxon>Bacteria</taxon>
        <taxon>Pseudomonadati</taxon>
        <taxon>Nitrospirota</taxon>
        <taxon>Nitrospiria</taxon>
        <taxon>Nitrospirales</taxon>
        <taxon>Nitrospiraceae</taxon>
        <taxon>Nitrospira</taxon>
    </lineage>
</organism>
<sequence>MIDGQGNVATYTYDAVGNLLSIARNTGGVGAPTITALTPNTGNAGASVNVTLTGTHLTGAALATDNPGILVRNVLTTPTSLTATVQISFAARTGATAVTVTTTTGNGFSSIIHGYIVNSPHLT</sequence>
<dbReference type="InterPro" id="IPR014756">
    <property type="entry name" value="Ig_E-set"/>
</dbReference>
<dbReference type="SUPFAM" id="SSF81296">
    <property type="entry name" value="E set domains"/>
    <property type="match status" value="1"/>
</dbReference>
<accession>A0A330L7Q6</accession>
<dbReference type="RefSeq" id="WP_181416789.1">
    <property type="nucleotide sequence ID" value="NZ_OUNR01000016.1"/>
</dbReference>
<dbReference type="EMBL" id="OUNR01000016">
    <property type="protein sequence ID" value="SPP65281.1"/>
    <property type="molecule type" value="Genomic_DNA"/>
</dbReference>
<dbReference type="Gene3D" id="2.60.40.10">
    <property type="entry name" value="Immunoglobulins"/>
    <property type="match status" value="1"/>
</dbReference>
<proteinExistence type="predicted"/>
<evidence type="ECO:0000313" key="2">
    <source>
        <dbReference type="Proteomes" id="UP000248168"/>
    </source>
</evidence>
<dbReference type="InParanoid" id="A0A330L7Q6"/>
<gene>
    <name evidence="1" type="ORF">NITLEN_30195</name>
</gene>
<dbReference type="InterPro" id="IPR013783">
    <property type="entry name" value="Ig-like_fold"/>
</dbReference>